<dbReference type="Gene3D" id="3.30.565.10">
    <property type="entry name" value="Histidine kinase-like ATPase, C-terminal domain"/>
    <property type="match status" value="1"/>
</dbReference>
<dbReference type="Proteomes" id="UP000520767">
    <property type="component" value="Unassembled WGS sequence"/>
</dbReference>
<dbReference type="GO" id="GO:0046983">
    <property type="term" value="F:protein dimerization activity"/>
    <property type="evidence" value="ECO:0007669"/>
    <property type="project" value="InterPro"/>
</dbReference>
<sequence length="314" mass="33450">MSVHTALFRRLFLINGLVFTVGTLVLALSPATVSSPVVLTELPVLLVGLAVILAANALLVRTSLAPLGSLATLMQRVDLLHHDDRLTDGGNGDLAHLISTFNEMLDRLEAERNAASAHALAAQEGERQRIARELHDEIGQSLTVVLLGLKRVVDRAPDDLREELRGVAEGVRSSLDEVRGVARRLRPGVLSDLGLHSALTALSSEFSQASGLPVTRRVEVPHGLDGDVELVLYRIAQEGLTNVARHAAATRAELTLGQEQAGLTLRIRDNGRGGVTRDGAGIRGMRERALLVGARLTVESPPGEGTEVVLVVPA</sequence>
<comment type="subcellular location">
    <subcellularLocation>
        <location evidence="2">Membrane</location>
    </subcellularLocation>
</comment>
<reference evidence="14 15" key="1">
    <citation type="submission" date="2020-08" db="EMBL/GenBank/DDBJ databases">
        <title>Genomic Encyclopedia of Type Strains, Phase III (KMG-III): the genomes of soil and plant-associated and newly described type strains.</title>
        <authorList>
            <person name="Whitman W."/>
        </authorList>
    </citation>
    <scope>NUCLEOTIDE SEQUENCE [LARGE SCALE GENOMIC DNA]</scope>
    <source>
        <strain evidence="14 15">CECT 8960</strain>
    </source>
</reference>
<dbReference type="Pfam" id="PF00672">
    <property type="entry name" value="HAMP"/>
    <property type="match status" value="1"/>
</dbReference>
<keyword evidence="8 14" id="KW-0418">Kinase</keyword>
<keyword evidence="6 12" id="KW-0812">Transmembrane</keyword>
<dbReference type="CDD" id="cd16917">
    <property type="entry name" value="HATPase_UhpB-NarQ-NarX-like"/>
    <property type="match status" value="1"/>
</dbReference>
<dbReference type="GO" id="GO:0005524">
    <property type="term" value="F:ATP binding"/>
    <property type="evidence" value="ECO:0007669"/>
    <property type="project" value="UniProtKB-KW"/>
</dbReference>
<evidence type="ECO:0000313" key="15">
    <source>
        <dbReference type="Proteomes" id="UP000520767"/>
    </source>
</evidence>
<dbReference type="AlphaFoldDB" id="A0A7W7Q2N2"/>
<dbReference type="SMART" id="SM00304">
    <property type="entry name" value="HAMP"/>
    <property type="match status" value="1"/>
</dbReference>
<feature type="domain" description="HAMP" evidence="13">
    <location>
        <begin position="61"/>
        <end position="113"/>
    </location>
</feature>
<comment type="catalytic activity">
    <reaction evidence="1">
        <text>ATP + protein L-histidine = ADP + protein N-phospho-L-histidine.</text>
        <dbReference type="EC" id="2.7.13.3"/>
    </reaction>
</comment>
<keyword evidence="9" id="KW-0067">ATP-binding</keyword>
<name>A0A7W7Q2N2_9PSEU</name>
<evidence type="ECO:0000313" key="14">
    <source>
        <dbReference type="EMBL" id="MBB4905841.1"/>
    </source>
</evidence>
<dbReference type="GO" id="GO:0000155">
    <property type="term" value="F:phosphorelay sensor kinase activity"/>
    <property type="evidence" value="ECO:0007669"/>
    <property type="project" value="InterPro"/>
</dbReference>
<evidence type="ECO:0000259" key="13">
    <source>
        <dbReference type="PROSITE" id="PS50885"/>
    </source>
</evidence>
<proteinExistence type="predicted"/>
<evidence type="ECO:0000256" key="7">
    <source>
        <dbReference type="ARBA" id="ARBA00022741"/>
    </source>
</evidence>
<accession>A0A7W7Q2N2</accession>
<dbReference type="SUPFAM" id="SSF55874">
    <property type="entry name" value="ATPase domain of HSP90 chaperone/DNA topoisomerase II/histidine kinase"/>
    <property type="match status" value="1"/>
</dbReference>
<evidence type="ECO:0000256" key="5">
    <source>
        <dbReference type="ARBA" id="ARBA00022679"/>
    </source>
</evidence>
<organism evidence="14 15">
    <name type="scientific">Actinophytocola algeriensis</name>
    <dbReference type="NCBI Taxonomy" id="1768010"/>
    <lineage>
        <taxon>Bacteria</taxon>
        <taxon>Bacillati</taxon>
        <taxon>Actinomycetota</taxon>
        <taxon>Actinomycetes</taxon>
        <taxon>Pseudonocardiales</taxon>
        <taxon>Pseudonocardiaceae</taxon>
    </lineage>
</organism>
<dbReference type="InterPro" id="IPR050482">
    <property type="entry name" value="Sensor_HK_TwoCompSys"/>
</dbReference>
<dbReference type="EMBL" id="JACHJQ010000002">
    <property type="protein sequence ID" value="MBB4905841.1"/>
    <property type="molecule type" value="Genomic_DNA"/>
</dbReference>
<evidence type="ECO:0000256" key="10">
    <source>
        <dbReference type="ARBA" id="ARBA00022989"/>
    </source>
</evidence>
<keyword evidence="7" id="KW-0547">Nucleotide-binding</keyword>
<dbReference type="Pfam" id="PF07730">
    <property type="entry name" value="HisKA_3"/>
    <property type="match status" value="1"/>
</dbReference>
<evidence type="ECO:0000256" key="12">
    <source>
        <dbReference type="SAM" id="Phobius"/>
    </source>
</evidence>
<dbReference type="PANTHER" id="PTHR24421:SF10">
    <property type="entry name" value="NITRATE_NITRITE SENSOR PROTEIN NARQ"/>
    <property type="match status" value="1"/>
</dbReference>
<dbReference type="InterPro" id="IPR003594">
    <property type="entry name" value="HATPase_dom"/>
</dbReference>
<feature type="transmembrane region" description="Helical" evidence="12">
    <location>
        <begin position="42"/>
        <end position="60"/>
    </location>
</feature>
<dbReference type="Pfam" id="PF02518">
    <property type="entry name" value="HATPase_c"/>
    <property type="match status" value="1"/>
</dbReference>
<dbReference type="EC" id="2.7.13.3" evidence="3"/>
<keyword evidence="12" id="KW-0472">Membrane</keyword>
<evidence type="ECO:0000256" key="9">
    <source>
        <dbReference type="ARBA" id="ARBA00022840"/>
    </source>
</evidence>
<keyword evidence="15" id="KW-1185">Reference proteome</keyword>
<comment type="caution">
    <text evidence="14">The sequence shown here is derived from an EMBL/GenBank/DDBJ whole genome shotgun (WGS) entry which is preliminary data.</text>
</comment>
<dbReference type="InterPro" id="IPR036890">
    <property type="entry name" value="HATPase_C_sf"/>
</dbReference>
<dbReference type="InterPro" id="IPR003660">
    <property type="entry name" value="HAMP_dom"/>
</dbReference>
<evidence type="ECO:0000256" key="6">
    <source>
        <dbReference type="ARBA" id="ARBA00022692"/>
    </source>
</evidence>
<protein>
    <recommendedName>
        <fullName evidence="3">histidine kinase</fullName>
        <ecNumber evidence="3">2.7.13.3</ecNumber>
    </recommendedName>
</protein>
<dbReference type="PROSITE" id="PS50885">
    <property type="entry name" value="HAMP"/>
    <property type="match status" value="1"/>
</dbReference>
<evidence type="ECO:0000256" key="3">
    <source>
        <dbReference type="ARBA" id="ARBA00012438"/>
    </source>
</evidence>
<dbReference type="InterPro" id="IPR011712">
    <property type="entry name" value="Sig_transdc_His_kin_sub3_dim/P"/>
</dbReference>
<evidence type="ECO:0000256" key="1">
    <source>
        <dbReference type="ARBA" id="ARBA00000085"/>
    </source>
</evidence>
<keyword evidence="4" id="KW-0597">Phosphoprotein</keyword>
<dbReference type="PANTHER" id="PTHR24421">
    <property type="entry name" value="NITRATE/NITRITE SENSOR PROTEIN NARX-RELATED"/>
    <property type="match status" value="1"/>
</dbReference>
<dbReference type="Gene3D" id="1.20.5.1930">
    <property type="match status" value="1"/>
</dbReference>
<keyword evidence="5 14" id="KW-0808">Transferase</keyword>
<dbReference type="RefSeq" id="WP_184810016.1">
    <property type="nucleotide sequence ID" value="NZ_JACHJQ010000002.1"/>
</dbReference>
<keyword evidence="10 12" id="KW-1133">Transmembrane helix</keyword>
<keyword evidence="11" id="KW-0902">Two-component regulatory system</keyword>
<evidence type="ECO:0000256" key="2">
    <source>
        <dbReference type="ARBA" id="ARBA00004370"/>
    </source>
</evidence>
<evidence type="ECO:0000256" key="11">
    <source>
        <dbReference type="ARBA" id="ARBA00023012"/>
    </source>
</evidence>
<feature type="transmembrane region" description="Helical" evidence="12">
    <location>
        <begin position="12"/>
        <end position="30"/>
    </location>
</feature>
<dbReference type="GO" id="GO:0016020">
    <property type="term" value="C:membrane"/>
    <property type="evidence" value="ECO:0007669"/>
    <property type="project" value="UniProtKB-SubCell"/>
</dbReference>
<evidence type="ECO:0000256" key="8">
    <source>
        <dbReference type="ARBA" id="ARBA00022777"/>
    </source>
</evidence>
<gene>
    <name evidence="14" type="ORF">FHR82_002058</name>
</gene>
<evidence type="ECO:0000256" key="4">
    <source>
        <dbReference type="ARBA" id="ARBA00022553"/>
    </source>
</evidence>